<dbReference type="PANTHER" id="PTHR32385">
    <property type="entry name" value="MANNOSYL PHOSPHORYLINOSITOL CERAMIDE SYNTHASE"/>
    <property type="match status" value="1"/>
</dbReference>
<proteinExistence type="predicted"/>
<dbReference type="EnsemblMetazoa" id="BGLB003480-RD">
    <property type="protein sequence ID" value="BGLB003480-PD"/>
    <property type="gene ID" value="BGLB003480"/>
</dbReference>
<dbReference type="VEuPathDB" id="VectorBase:BGLB003480"/>
<feature type="transmembrane region" description="Helical" evidence="2">
    <location>
        <begin position="32"/>
        <end position="49"/>
    </location>
</feature>
<dbReference type="VEuPathDB" id="VectorBase:BGLAX_028839"/>
<reference evidence="3" key="1">
    <citation type="submission" date="2020-05" db="UniProtKB">
        <authorList>
            <consortium name="EnsemblMetazoa"/>
        </authorList>
    </citation>
    <scope>IDENTIFICATION</scope>
    <source>
        <strain evidence="3">BB02</strain>
    </source>
</reference>
<dbReference type="Pfam" id="PF04488">
    <property type="entry name" value="Gly_transf_sug"/>
    <property type="match status" value="1"/>
</dbReference>
<dbReference type="GO" id="GO:0051999">
    <property type="term" value="P:mannosyl-inositol phosphorylceramide biosynthetic process"/>
    <property type="evidence" value="ECO:0007669"/>
    <property type="project" value="TreeGrafter"/>
</dbReference>
<evidence type="ECO:0000256" key="2">
    <source>
        <dbReference type="SAM" id="Phobius"/>
    </source>
</evidence>
<dbReference type="GO" id="GO:0000030">
    <property type="term" value="F:mannosyltransferase activity"/>
    <property type="evidence" value="ECO:0007669"/>
    <property type="project" value="TreeGrafter"/>
</dbReference>
<dbReference type="InterPro" id="IPR051706">
    <property type="entry name" value="Glycosyltransferase_domain"/>
</dbReference>
<gene>
    <name evidence="3" type="primary">106072066</name>
</gene>
<keyword evidence="2" id="KW-0472">Membrane</keyword>
<dbReference type="OrthoDB" id="9997758at2759"/>
<dbReference type="GO" id="GO:0016020">
    <property type="term" value="C:membrane"/>
    <property type="evidence" value="ECO:0007669"/>
    <property type="project" value="GOC"/>
</dbReference>
<name>A0A2C9JJL1_BIOGL</name>
<dbReference type="InterPro" id="IPR007577">
    <property type="entry name" value="GlycoTrfase_DXD_sugar-bd_CS"/>
</dbReference>
<protein>
    <submittedName>
        <fullName evidence="3">Uncharacterized protein</fullName>
    </submittedName>
</protein>
<dbReference type="AlphaFoldDB" id="A0A2C9JJL1"/>
<dbReference type="PANTHER" id="PTHR32385:SF15">
    <property type="entry name" value="INOSITOL PHOSPHOCERAMIDE MANNOSYLTRANSFERASE 1"/>
    <property type="match status" value="1"/>
</dbReference>
<dbReference type="Proteomes" id="UP000076420">
    <property type="component" value="Unassembled WGS sequence"/>
</dbReference>
<keyword evidence="2" id="KW-0812">Transmembrane</keyword>
<accession>A0A2C9JJL1</accession>
<dbReference type="InterPro" id="IPR029044">
    <property type="entry name" value="Nucleotide-diphossugar_trans"/>
</dbReference>
<dbReference type="EnsemblMetazoa" id="BGLB003480-RB">
    <property type="protein sequence ID" value="BGLB003480-PB"/>
    <property type="gene ID" value="BGLB003480"/>
</dbReference>
<dbReference type="KEGG" id="bgt:106072066"/>
<keyword evidence="2" id="KW-1133">Transmembrane helix</keyword>
<sequence length="365" mass="43469">MCTSGKIQLKMNSWFSLLPWPCRRYRDSHSRIVAVIFACFFFILLHFLLKWESGDTDIFVSLKIEIPDDFKPVRITKREYFPSSGTPKIPKIIHQVWKGIFVPPEFVSWIKSWNKHHPDWEYWLWTDKSARLFIADRYPHLLNVYDHYPENIRRADAFRYIVLYEYGGLYADMDMEALGSFLPLTLKYSCFIGKEPYEHPIIDTNFDELLINALMGCRQKHPFMKLLINNLASFSRLWHYLDSTGPHYVTLMYRQYKSSISLEKDDDTVNISPSEYFYPTIDPAKFRYMFNKCQNTQKLSELQIHACMNLKYKSLPENKFDPVTIAFANHHWYHTYLKTMSTVLTGYKSIFDIVPRVNIYKDLEE</sequence>
<dbReference type="SUPFAM" id="SSF53448">
    <property type="entry name" value="Nucleotide-diphospho-sugar transferases"/>
    <property type="match status" value="1"/>
</dbReference>
<organism evidence="3 4">
    <name type="scientific">Biomphalaria glabrata</name>
    <name type="common">Bloodfluke planorb</name>
    <name type="synonym">Freshwater snail</name>
    <dbReference type="NCBI Taxonomy" id="6526"/>
    <lineage>
        <taxon>Eukaryota</taxon>
        <taxon>Metazoa</taxon>
        <taxon>Spiralia</taxon>
        <taxon>Lophotrochozoa</taxon>
        <taxon>Mollusca</taxon>
        <taxon>Gastropoda</taxon>
        <taxon>Heterobranchia</taxon>
        <taxon>Euthyneura</taxon>
        <taxon>Panpulmonata</taxon>
        <taxon>Hygrophila</taxon>
        <taxon>Lymnaeoidea</taxon>
        <taxon>Planorbidae</taxon>
        <taxon>Biomphalaria</taxon>
    </lineage>
</organism>
<evidence type="ECO:0000256" key="1">
    <source>
        <dbReference type="ARBA" id="ARBA00022679"/>
    </source>
</evidence>
<evidence type="ECO:0000313" key="4">
    <source>
        <dbReference type="Proteomes" id="UP000076420"/>
    </source>
</evidence>
<evidence type="ECO:0000313" key="3">
    <source>
        <dbReference type="EnsemblMetazoa" id="BGLB003480-PD"/>
    </source>
</evidence>
<dbReference type="Gene3D" id="3.90.550.20">
    <property type="match status" value="1"/>
</dbReference>
<keyword evidence="1" id="KW-0808">Transferase</keyword>